<comment type="caution">
    <text evidence="10">The sequence shown here is derived from an EMBL/GenBank/DDBJ whole genome shotgun (WGS) entry which is preliminary data.</text>
</comment>
<dbReference type="RefSeq" id="WP_345461485.1">
    <property type="nucleotide sequence ID" value="NZ_BAABKG010000004.1"/>
</dbReference>
<accession>A0ABP9PWK6</accession>
<feature type="transmembrane region" description="Helical" evidence="7">
    <location>
        <begin position="259"/>
        <end position="279"/>
    </location>
</feature>
<dbReference type="Pfam" id="PF00528">
    <property type="entry name" value="BPD_transp_1"/>
    <property type="match status" value="1"/>
</dbReference>
<sequence length="347" mass="37200">MGGGESLGDFHEEPEPVAAADGKAKKAVTGKSPTRIALSRLAHDKLAIFCSAIIVILIALAIFAPWICDWLNIFPNQDSPDAPTPSEVLDQDVLFGNPGYPLVGPPYHGFTWDHPLGLAPKTGYDNLAVLLYGLRTSLVVATLATIIAVAVGVTLGLIAGYAKGVVDGLLSFIIDFFLSFPFVLGALALAPIITSNFGDTQTTLRNAEFIALIGVLVLFGWMGMARLIRGQVLSLREREFIQAARVIGVPTRQILFKELLPNLVAPIVVAISLALPGYVAAEAGLSFLGIGLSEATSLGKTVDVARQYYREYGLYLWTPVITIMILVIALNLLGDSVRDAFDPKTRR</sequence>
<dbReference type="PROSITE" id="PS50928">
    <property type="entry name" value="ABC_TM1"/>
    <property type="match status" value="1"/>
</dbReference>
<keyword evidence="11" id="KW-1185">Reference proteome</keyword>
<organism evidence="10 11">
    <name type="scientific">Nocardioides marinquilinus</name>
    <dbReference type="NCBI Taxonomy" id="1210400"/>
    <lineage>
        <taxon>Bacteria</taxon>
        <taxon>Bacillati</taxon>
        <taxon>Actinomycetota</taxon>
        <taxon>Actinomycetes</taxon>
        <taxon>Propionibacteriales</taxon>
        <taxon>Nocardioidaceae</taxon>
        <taxon>Nocardioides</taxon>
    </lineage>
</organism>
<feature type="transmembrane region" description="Helical" evidence="7">
    <location>
        <begin position="314"/>
        <end position="334"/>
    </location>
</feature>
<proteinExistence type="inferred from homology"/>
<keyword evidence="2 7" id="KW-0813">Transport</keyword>
<dbReference type="SUPFAM" id="SSF161098">
    <property type="entry name" value="MetI-like"/>
    <property type="match status" value="1"/>
</dbReference>
<evidence type="ECO:0000259" key="9">
    <source>
        <dbReference type="PROSITE" id="PS50928"/>
    </source>
</evidence>
<keyword evidence="5 7" id="KW-1133">Transmembrane helix</keyword>
<comment type="subcellular location">
    <subcellularLocation>
        <location evidence="1 7">Cell membrane</location>
        <topology evidence="1 7">Multi-pass membrane protein</topology>
    </subcellularLocation>
</comment>
<dbReference type="InterPro" id="IPR035906">
    <property type="entry name" value="MetI-like_sf"/>
</dbReference>
<evidence type="ECO:0000256" key="2">
    <source>
        <dbReference type="ARBA" id="ARBA00022448"/>
    </source>
</evidence>
<feature type="region of interest" description="Disordered" evidence="8">
    <location>
        <begin position="1"/>
        <end position="26"/>
    </location>
</feature>
<reference evidence="11" key="1">
    <citation type="journal article" date="2019" name="Int. J. Syst. Evol. Microbiol.">
        <title>The Global Catalogue of Microorganisms (GCM) 10K type strain sequencing project: providing services to taxonomists for standard genome sequencing and annotation.</title>
        <authorList>
            <consortium name="The Broad Institute Genomics Platform"/>
            <consortium name="The Broad Institute Genome Sequencing Center for Infectious Disease"/>
            <person name="Wu L."/>
            <person name="Ma J."/>
        </authorList>
    </citation>
    <scope>NUCLEOTIDE SEQUENCE [LARGE SCALE GENOMIC DNA]</scope>
    <source>
        <strain evidence="11">JCM 18459</strain>
    </source>
</reference>
<feature type="compositionally biased region" description="Low complexity" evidence="8">
    <location>
        <begin position="17"/>
        <end position="26"/>
    </location>
</feature>
<evidence type="ECO:0000256" key="7">
    <source>
        <dbReference type="RuleBase" id="RU363032"/>
    </source>
</evidence>
<evidence type="ECO:0000313" key="10">
    <source>
        <dbReference type="EMBL" id="GAA5153177.1"/>
    </source>
</evidence>
<dbReference type="PANTHER" id="PTHR43386:SF1">
    <property type="entry name" value="D,D-DIPEPTIDE TRANSPORT SYSTEM PERMEASE PROTEIN DDPC-RELATED"/>
    <property type="match status" value="1"/>
</dbReference>
<feature type="transmembrane region" description="Helical" evidence="7">
    <location>
        <begin position="46"/>
        <end position="67"/>
    </location>
</feature>
<dbReference type="Proteomes" id="UP001500221">
    <property type="component" value="Unassembled WGS sequence"/>
</dbReference>
<dbReference type="InterPro" id="IPR050366">
    <property type="entry name" value="BP-dependent_transpt_permease"/>
</dbReference>
<feature type="transmembrane region" description="Helical" evidence="7">
    <location>
        <begin position="209"/>
        <end position="228"/>
    </location>
</feature>
<protein>
    <submittedName>
        <fullName evidence="10">ABC transporter permease</fullName>
    </submittedName>
</protein>
<evidence type="ECO:0000313" key="11">
    <source>
        <dbReference type="Proteomes" id="UP001500221"/>
    </source>
</evidence>
<feature type="transmembrane region" description="Helical" evidence="7">
    <location>
        <begin position="169"/>
        <end position="189"/>
    </location>
</feature>
<dbReference type="EMBL" id="BAABKG010000004">
    <property type="protein sequence ID" value="GAA5153177.1"/>
    <property type="molecule type" value="Genomic_DNA"/>
</dbReference>
<dbReference type="Gene3D" id="1.10.3720.10">
    <property type="entry name" value="MetI-like"/>
    <property type="match status" value="1"/>
</dbReference>
<comment type="similarity">
    <text evidence="7">Belongs to the binding-protein-dependent transport system permease family.</text>
</comment>
<evidence type="ECO:0000256" key="5">
    <source>
        <dbReference type="ARBA" id="ARBA00022989"/>
    </source>
</evidence>
<dbReference type="Pfam" id="PF12911">
    <property type="entry name" value="OppC_N"/>
    <property type="match status" value="1"/>
</dbReference>
<name>A0ABP9PWK6_9ACTN</name>
<evidence type="ECO:0000256" key="1">
    <source>
        <dbReference type="ARBA" id="ARBA00004651"/>
    </source>
</evidence>
<dbReference type="PANTHER" id="PTHR43386">
    <property type="entry name" value="OLIGOPEPTIDE TRANSPORT SYSTEM PERMEASE PROTEIN APPC"/>
    <property type="match status" value="1"/>
</dbReference>
<dbReference type="InterPro" id="IPR000515">
    <property type="entry name" value="MetI-like"/>
</dbReference>
<evidence type="ECO:0000256" key="6">
    <source>
        <dbReference type="ARBA" id="ARBA00023136"/>
    </source>
</evidence>
<feature type="domain" description="ABC transmembrane type-1" evidence="9">
    <location>
        <begin position="134"/>
        <end position="334"/>
    </location>
</feature>
<keyword evidence="4 7" id="KW-0812">Transmembrane</keyword>
<evidence type="ECO:0000256" key="3">
    <source>
        <dbReference type="ARBA" id="ARBA00022475"/>
    </source>
</evidence>
<keyword evidence="6 7" id="KW-0472">Membrane</keyword>
<gene>
    <name evidence="10" type="ORF">GCM10023340_34790</name>
</gene>
<feature type="transmembrane region" description="Helical" evidence="7">
    <location>
        <begin position="138"/>
        <end position="162"/>
    </location>
</feature>
<dbReference type="CDD" id="cd06261">
    <property type="entry name" value="TM_PBP2"/>
    <property type="match status" value="1"/>
</dbReference>
<keyword evidence="3" id="KW-1003">Cell membrane</keyword>
<dbReference type="InterPro" id="IPR025966">
    <property type="entry name" value="OppC_N"/>
</dbReference>
<evidence type="ECO:0000256" key="8">
    <source>
        <dbReference type="SAM" id="MobiDB-lite"/>
    </source>
</evidence>
<evidence type="ECO:0000256" key="4">
    <source>
        <dbReference type="ARBA" id="ARBA00022692"/>
    </source>
</evidence>